<name>F6FVQ2_ISOV2</name>
<feature type="compositionally biased region" description="Basic and acidic residues" evidence="1">
    <location>
        <begin position="116"/>
        <end position="128"/>
    </location>
</feature>
<dbReference type="STRING" id="743718.Isova_2867"/>
<sequence length="211" mass="22569">MTATADRAGTPSRYALILPPGFVLIPAQGDVEADVRAVVKRHYGAHLNDRTRGRVRRLEQSLVATVSSAKERGVVDVVLPLGVPWRVPVSLAAAFAPARHGGEPVAGPGSTTVRTRAGDARREVVEHDRDDRVELDVDLPEPAPGGPLRTVHHVWESPARGVDRLVGTFTISGSADPELAPMVDALTELGDTIMASLRWRGIDTDTTEESA</sequence>
<organism evidence="3">
    <name type="scientific">Isoptericola variabilis (strain 225)</name>
    <dbReference type="NCBI Taxonomy" id="743718"/>
    <lineage>
        <taxon>Bacteria</taxon>
        <taxon>Bacillati</taxon>
        <taxon>Actinomycetota</taxon>
        <taxon>Actinomycetes</taxon>
        <taxon>Micrococcales</taxon>
        <taxon>Promicromonosporaceae</taxon>
        <taxon>Isoptericola</taxon>
    </lineage>
</organism>
<evidence type="ECO:0000313" key="3">
    <source>
        <dbReference type="Proteomes" id="UP000009236"/>
    </source>
</evidence>
<dbReference type="AlphaFoldDB" id="F6FVQ2"/>
<protein>
    <submittedName>
        <fullName evidence="2">Uncharacterized protein</fullName>
    </submittedName>
</protein>
<dbReference type="KEGG" id="iva:Isova_2867"/>
<dbReference type="eggNOG" id="ENOG50345ZE">
    <property type="taxonomic scope" value="Bacteria"/>
</dbReference>
<dbReference type="EMBL" id="CP002810">
    <property type="protein sequence ID" value="AEG45553.1"/>
    <property type="molecule type" value="Genomic_DNA"/>
</dbReference>
<dbReference type="Proteomes" id="UP000009236">
    <property type="component" value="Chromosome"/>
</dbReference>
<dbReference type="RefSeq" id="WP_013839943.1">
    <property type="nucleotide sequence ID" value="NC_015588.1"/>
</dbReference>
<gene>
    <name evidence="2" type="ordered locus">Isova_2867</name>
</gene>
<dbReference type="HOGENOM" id="CLU_1303511_0_0_11"/>
<keyword evidence="3" id="KW-1185">Reference proteome</keyword>
<proteinExistence type="predicted"/>
<accession>F6FVQ2</accession>
<evidence type="ECO:0000256" key="1">
    <source>
        <dbReference type="SAM" id="MobiDB-lite"/>
    </source>
</evidence>
<evidence type="ECO:0000313" key="2">
    <source>
        <dbReference type="EMBL" id="AEG45553.1"/>
    </source>
</evidence>
<reference evidence="2 3" key="1">
    <citation type="submission" date="2011-05" db="EMBL/GenBank/DDBJ databases">
        <title>Complete sequence of Isoptericola variabilis 225.</title>
        <authorList>
            <consortium name="US DOE Joint Genome Institute"/>
            <person name="Lucas S."/>
            <person name="Han J."/>
            <person name="Lapidus A."/>
            <person name="Cheng J.-F."/>
            <person name="Goodwin L."/>
            <person name="Pitluck S."/>
            <person name="Peters L."/>
            <person name="Mikhailova N."/>
            <person name="Zeytun A."/>
            <person name="Han C."/>
            <person name="Tapia R."/>
            <person name="Land M."/>
            <person name="Hauser L."/>
            <person name="Kyrpides N."/>
            <person name="Ivanova N."/>
            <person name="Pagani I."/>
            <person name="Siebers A."/>
            <person name="Allgaier M."/>
            <person name="Thelen M."/>
            <person name="Hugenholtz P."/>
            <person name="Gladden J."/>
            <person name="Woyke T."/>
        </authorList>
    </citation>
    <scope>NUCLEOTIDE SEQUENCE [LARGE SCALE GENOMIC DNA]</scope>
    <source>
        <strain evidence="3">225</strain>
    </source>
</reference>
<feature type="region of interest" description="Disordered" evidence="1">
    <location>
        <begin position="99"/>
        <end position="128"/>
    </location>
</feature>